<comment type="caution">
    <text evidence="1">The sequence shown here is derived from an EMBL/GenBank/DDBJ whole genome shotgun (WGS) entry which is preliminary data.</text>
</comment>
<keyword evidence="2" id="KW-1185">Reference proteome</keyword>
<dbReference type="EMBL" id="MTHD01000001">
    <property type="protein sequence ID" value="OMG56709.1"/>
    <property type="molecule type" value="Genomic_DNA"/>
</dbReference>
<gene>
    <name evidence="1" type="ORF">BJN45_03620</name>
</gene>
<evidence type="ECO:0000313" key="2">
    <source>
        <dbReference type="Proteomes" id="UP000187526"/>
    </source>
</evidence>
<evidence type="ECO:0000313" key="1">
    <source>
        <dbReference type="EMBL" id="OMG56709.1"/>
    </source>
</evidence>
<organism evidence="1 2">
    <name type="scientific">Azonexus hydrophilus</name>
    <dbReference type="NCBI Taxonomy" id="418702"/>
    <lineage>
        <taxon>Bacteria</taxon>
        <taxon>Pseudomonadati</taxon>
        <taxon>Pseudomonadota</taxon>
        <taxon>Betaproteobacteria</taxon>
        <taxon>Rhodocyclales</taxon>
        <taxon>Azonexaceae</taxon>
        <taxon>Azonexus</taxon>
    </lineage>
</organism>
<dbReference type="Proteomes" id="UP000187526">
    <property type="component" value="Unassembled WGS sequence"/>
</dbReference>
<reference evidence="1 2" key="1">
    <citation type="submission" date="2016-10" db="EMBL/GenBank/DDBJ databases">
        <title>Alkaliphiles isolated from bioreactors.</title>
        <authorList>
            <person name="Salah Z."/>
            <person name="Rout S.P."/>
            <person name="Humphreys P.N."/>
        </authorList>
    </citation>
    <scope>NUCLEOTIDE SEQUENCE [LARGE SCALE GENOMIC DNA]</scope>
    <source>
        <strain evidence="1 2">ZS02</strain>
    </source>
</reference>
<sequence>MNPPATRQRQHGAGLFALLLLGQLGIAAYLQTTHASRFSNARTTEADVHVTLSMARDILIARAANDDNRPGSLPCPDLLTDSPGLANIPGDGKADMLTRNQCPSPIGRLPWVTLDMPEPRDDGNNTLWYVIAPNLRDDNSAMPINSDTPTGLALDGNGEIAALLIAGRTPQAGQHRPSNNPSDYLEGELSGTSTFDYISPDKNGNDRMLAISREELMAAVEQRAVNSVRRCLSAHARQAGHYPWPAPFSAAARQGRAAARFGRLPLSQPGEGATRMLDIAASALATGQEALASAPDAATQLSALAQLAEASVQTANLLTSLAQVGEALKTLADDTKTPLTGLESIISSAAANDRIARSEGSSIRAGLAAAIIAVDHLDEALLHYGLDALSWQAATQGKPPPEETARAALRAATERLRQAGEYFTSLDTAEPRPLQQSLVGPAREISRWAQQAATLAGLISTHAEAVAGTAREQQDVATTSLLTISAKDGARDAINIWQDKPTTANHSKALAALAAAEQASVQLSAGLREQSSVTHGGEAAAWPMVWASIHCRFLHEEGSWWNTNQWADSIFYQTSSPAEPTQATLQAAGRKQLSLIVIAGGSRRDKQARPGASIQDYLEGRNADPSRNGDALNPVPWFDIPLSRAQGNDRIAF</sequence>
<dbReference type="STRING" id="418702.BJN45_03620"/>
<name>A0A1R1IDQ2_9RHOO</name>
<proteinExistence type="predicted"/>
<dbReference type="OrthoDB" id="8532329at2"/>
<accession>A0A1R1IDQ2</accession>
<protein>
    <submittedName>
        <fullName evidence="1">Uncharacterized protein</fullName>
    </submittedName>
</protein>
<dbReference type="RefSeq" id="WP_076092120.1">
    <property type="nucleotide sequence ID" value="NZ_MTHD01000001.1"/>
</dbReference>
<dbReference type="AlphaFoldDB" id="A0A1R1IDQ2"/>